<feature type="domain" description="HTH crp-type" evidence="7">
    <location>
        <begin position="273"/>
        <end position="344"/>
    </location>
</feature>
<keyword evidence="9" id="KW-1185">Reference proteome</keyword>
<dbReference type="SMART" id="SM00448">
    <property type="entry name" value="REC"/>
    <property type="match status" value="1"/>
</dbReference>
<dbReference type="PANTHER" id="PTHR24567">
    <property type="entry name" value="CRP FAMILY TRANSCRIPTIONAL REGULATORY PROTEIN"/>
    <property type="match status" value="1"/>
</dbReference>
<dbReference type="InterPro" id="IPR012318">
    <property type="entry name" value="HTH_CRP"/>
</dbReference>
<dbReference type="CDD" id="cd00038">
    <property type="entry name" value="CAP_ED"/>
    <property type="match status" value="1"/>
</dbReference>
<dbReference type="PROSITE" id="PS50110">
    <property type="entry name" value="RESPONSE_REGULATORY"/>
    <property type="match status" value="1"/>
</dbReference>
<dbReference type="InterPro" id="IPR001789">
    <property type="entry name" value="Sig_transdc_resp-reg_receiver"/>
</dbReference>
<accession>H8KVA8</accession>
<dbReference type="PROSITE" id="PS50042">
    <property type="entry name" value="CNMP_BINDING_3"/>
    <property type="match status" value="1"/>
</dbReference>
<dbReference type="STRING" id="929556.Solca_1059"/>
<evidence type="ECO:0000313" key="8">
    <source>
        <dbReference type="EMBL" id="AFD06166.1"/>
    </source>
</evidence>
<dbReference type="InterPro" id="IPR014710">
    <property type="entry name" value="RmlC-like_jellyroll"/>
</dbReference>
<evidence type="ECO:0000256" key="1">
    <source>
        <dbReference type="ARBA" id="ARBA00023015"/>
    </source>
</evidence>
<dbReference type="InterPro" id="IPR050397">
    <property type="entry name" value="Env_Response_Regulators"/>
</dbReference>
<evidence type="ECO:0000259" key="7">
    <source>
        <dbReference type="PROSITE" id="PS51063"/>
    </source>
</evidence>
<evidence type="ECO:0000313" key="9">
    <source>
        <dbReference type="Proteomes" id="UP000007590"/>
    </source>
</evidence>
<keyword evidence="2" id="KW-0238">DNA-binding</keyword>
<keyword evidence="3" id="KW-0804">Transcription</keyword>
<dbReference type="InterPro" id="IPR036388">
    <property type="entry name" value="WH-like_DNA-bd_sf"/>
</dbReference>
<dbReference type="Pfam" id="PF00027">
    <property type="entry name" value="cNMP_binding"/>
    <property type="match status" value="1"/>
</dbReference>
<name>H8KVA8_SOLCM</name>
<sequence>MHKILIVTNQKDTDETITTILLLENYKVTIAKNGKDAIEIATTLHPDLILCEVKTKVIDGFGILHMIRKEVKLQTTPFVFLADKFNAKEFRMAMTMGSDDYLLRPFNSKELIMVVENRLQKHMIYKKEASMLSEHSLVAIHDHMTEEINNLIKNRKTIRLVAKEVVYEEGNTPKFLYYILSGKIKTTKTHEDGKSLVLGLYNAGDFFGYVAMLQETRYMATAVVMEDAELALIPRQEAEDIFNRTPLLINKFVRMLAKNLTEKENRMVGIAYDSLREKVARALLNLDNKYHQDKSKPFEITISRDELASIAGTATESLIRTLSDFKTEKLIAIKKGNILITNTEKLSAIASK</sequence>
<dbReference type="EMBL" id="CP003349">
    <property type="protein sequence ID" value="AFD06166.1"/>
    <property type="molecule type" value="Genomic_DNA"/>
</dbReference>
<organism evidence="8 9">
    <name type="scientific">Solitalea canadensis (strain ATCC 29591 / DSM 3403 / JCM 21819 / LMG 8368 / NBRC 15130 / NCIMB 12057 / USAM 9D)</name>
    <name type="common">Flexibacter canadensis</name>
    <dbReference type="NCBI Taxonomy" id="929556"/>
    <lineage>
        <taxon>Bacteria</taxon>
        <taxon>Pseudomonadati</taxon>
        <taxon>Bacteroidota</taxon>
        <taxon>Sphingobacteriia</taxon>
        <taxon>Sphingobacteriales</taxon>
        <taxon>Sphingobacteriaceae</taxon>
        <taxon>Solitalea</taxon>
    </lineage>
</organism>
<dbReference type="eggNOG" id="COG0745">
    <property type="taxonomic scope" value="Bacteria"/>
</dbReference>
<dbReference type="OrthoDB" id="9127033at2"/>
<dbReference type="InterPro" id="IPR011006">
    <property type="entry name" value="CheY-like_superfamily"/>
</dbReference>
<proteinExistence type="predicted"/>
<dbReference type="SMART" id="SM00419">
    <property type="entry name" value="HTH_CRP"/>
    <property type="match status" value="1"/>
</dbReference>
<dbReference type="Proteomes" id="UP000007590">
    <property type="component" value="Chromosome"/>
</dbReference>
<evidence type="ECO:0000256" key="4">
    <source>
        <dbReference type="PROSITE-ProRule" id="PRU00169"/>
    </source>
</evidence>
<evidence type="ECO:0000259" key="5">
    <source>
        <dbReference type="PROSITE" id="PS50042"/>
    </source>
</evidence>
<dbReference type="KEGG" id="scn:Solca_1059"/>
<dbReference type="InterPro" id="IPR036390">
    <property type="entry name" value="WH_DNA-bd_sf"/>
</dbReference>
<dbReference type="GO" id="GO:0003677">
    <property type="term" value="F:DNA binding"/>
    <property type="evidence" value="ECO:0007669"/>
    <property type="project" value="UniProtKB-KW"/>
</dbReference>
<dbReference type="RefSeq" id="WP_014679393.1">
    <property type="nucleotide sequence ID" value="NC_017770.1"/>
</dbReference>
<evidence type="ECO:0000259" key="6">
    <source>
        <dbReference type="PROSITE" id="PS50110"/>
    </source>
</evidence>
<evidence type="ECO:0000256" key="2">
    <source>
        <dbReference type="ARBA" id="ARBA00023125"/>
    </source>
</evidence>
<reference evidence="8" key="1">
    <citation type="submission" date="2012-02" db="EMBL/GenBank/DDBJ databases">
        <title>The complete genome of Solitalea canadensis DSM 3403.</title>
        <authorList>
            <consortium name="US DOE Joint Genome Institute (JGI-PGF)"/>
            <person name="Lucas S."/>
            <person name="Copeland A."/>
            <person name="Lapidus A."/>
            <person name="Glavina del Rio T."/>
            <person name="Dalin E."/>
            <person name="Tice H."/>
            <person name="Bruce D."/>
            <person name="Goodwin L."/>
            <person name="Pitluck S."/>
            <person name="Peters L."/>
            <person name="Ovchinnikova G."/>
            <person name="Lu M."/>
            <person name="Kyrpides N."/>
            <person name="Mavromatis K."/>
            <person name="Ivanova N."/>
            <person name="Brettin T."/>
            <person name="Detter J.C."/>
            <person name="Han C."/>
            <person name="Larimer F."/>
            <person name="Land M."/>
            <person name="Hauser L."/>
            <person name="Markowitz V."/>
            <person name="Cheng J.-F."/>
            <person name="Hugenholtz P."/>
            <person name="Woyke T."/>
            <person name="Wu D."/>
            <person name="Spring S."/>
            <person name="Schroeder M."/>
            <person name="Kopitz M."/>
            <person name="Brambilla E."/>
            <person name="Klenk H.-P."/>
            <person name="Eisen J.A."/>
        </authorList>
    </citation>
    <scope>NUCLEOTIDE SEQUENCE</scope>
    <source>
        <strain evidence="8">DSM 3403</strain>
    </source>
</reference>
<feature type="domain" description="Cyclic nucleotide-binding" evidence="5">
    <location>
        <begin position="139"/>
        <end position="259"/>
    </location>
</feature>
<dbReference type="InterPro" id="IPR018490">
    <property type="entry name" value="cNMP-bd_dom_sf"/>
</dbReference>
<dbReference type="Pfam" id="PF00072">
    <property type="entry name" value="Response_reg"/>
    <property type="match status" value="1"/>
</dbReference>
<dbReference type="SUPFAM" id="SSF52172">
    <property type="entry name" value="CheY-like"/>
    <property type="match status" value="1"/>
</dbReference>
<dbReference type="PROSITE" id="PS51063">
    <property type="entry name" value="HTH_CRP_2"/>
    <property type="match status" value="1"/>
</dbReference>
<dbReference type="InterPro" id="IPR000595">
    <property type="entry name" value="cNMP-bd_dom"/>
</dbReference>
<dbReference type="Gene3D" id="1.10.10.10">
    <property type="entry name" value="Winged helix-like DNA-binding domain superfamily/Winged helix DNA-binding domain"/>
    <property type="match status" value="1"/>
</dbReference>
<dbReference type="Gene3D" id="2.60.120.10">
    <property type="entry name" value="Jelly Rolls"/>
    <property type="match status" value="1"/>
</dbReference>
<dbReference type="PANTHER" id="PTHR24567:SF74">
    <property type="entry name" value="HTH-TYPE TRANSCRIPTIONAL REGULATOR ARCR"/>
    <property type="match status" value="1"/>
</dbReference>
<dbReference type="CDD" id="cd00156">
    <property type="entry name" value="REC"/>
    <property type="match status" value="1"/>
</dbReference>
<dbReference type="Gene3D" id="3.40.50.2300">
    <property type="match status" value="1"/>
</dbReference>
<dbReference type="HOGENOM" id="CLU_000445_70_2_10"/>
<evidence type="ECO:0000256" key="3">
    <source>
        <dbReference type="ARBA" id="ARBA00023163"/>
    </source>
</evidence>
<dbReference type="Pfam" id="PF13545">
    <property type="entry name" value="HTH_Crp_2"/>
    <property type="match status" value="1"/>
</dbReference>
<gene>
    <name evidence="8" type="ordered locus">Solca_1059</name>
</gene>
<dbReference type="eggNOG" id="COG0664">
    <property type="taxonomic scope" value="Bacteria"/>
</dbReference>
<dbReference type="GO" id="GO:0000160">
    <property type="term" value="P:phosphorelay signal transduction system"/>
    <property type="evidence" value="ECO:0007669"/>
    <property type="project" value="InterPro"/>
</dbReference>
<dbReference type="SUPFAM" id="SSF51206">
    <property type="entry name" value="cAMP-binding domain-like"/>
    <property type="match status" value="1"/>
</dbReference>
<dbReference type="SUPFAM" id="SSF46785">
    <property type="entry name" value="Winged helix' DNA-binding domain"/>
    <property type="match status" value="1"/>
</dbReference>
<dbReference type="AlphaFoldDB" id="H8KVA8"/>
<dbReference type="GO" id="GO:0005829">
    <property type="term" value="C:cytosol"/>
    <property type="evidence" value="ECO:0007669"/>
    <property type="project" value="TreeGrafter"/>
</dbReference>
<protein>
    <submittedName>
        <fullName evidence="8">cAMP-binding protein</fullName>
    </submittedName>
</protein>
<comment type="caution">
    <text evidence="4">Lacks conserved residue(s) required for the propagation of feature annotation.</text>
</comment>
<feature type="domain" description="Response regulatory" evidence="6">
    <location>
        <begin position="3"/>
        <end position="119"/>
    </location>
</feature>
<dbReference type="SMART" id="SM00100">
    <property type="entry name" value="cNMP"/>
    <property type="match status" value="1"/>
</dbReference>
<keyword evidence="1" id="KW-0805">Transcription regulation</keyword>
<dbReference type="GO" id="GO:0003700">
    <property type="term" value="F:DNA-binding transcription factor activity"/>
    <property type="evidence" value="ECO:0007669"/>
    <property type="project" value="TreeGrafter"/>
</dbReference>